<evidence type="ECO:0000259" key="1">
    <source>
        <dbReference type="Pfam" id="PF01850"/>
    </source>
</evidence>
<keyword evidence="3" id="KW-1185">Reference proteome</keyword>
<dbReference type="Gene3D" id="3.40.50.1010">
    <property type="entry name" value="5'-nuclease"/>
    <property type="match status" value="1"/>
</dbReference>
<dbReference type="PANTHER" id="PTHR39664:SF2">
    <property type="entry name" value="NUCLEIC ACID-BINDING PROTEIN, CONTAINING PIN DOMAIN-RELATED"/>
    <property type="match status" value="1"/>
</dbReference>
<dbReference type="EMBL" id="REGA01000020">
    <property type="protein sequence ID" value="RQG91786.1"/>
    <property type="molecule type" value="Genomic_DNA"/>
</dbReference>
<dbReference type="Pfam" id="PF01850">
    <property type="entry name" value="PIN"/>
    <property type="match status" value="1"/>
</dbReference>
<dbReference type="AlphaFoldDB" id="A0A3N6MDB6"/>
<dbReference type="OrthoDB" id="40200at2157"/>
<dbReference type="InterPro" id="IPR002716">
    <property type="entry name" value="PIN_dom"/>
</dbReference>
<name>A0A3N6MDB6_NATCH</name>
<comment type="caution">
    <text evidence="2">The sequence shown here is derived from an EMBL/GenBank/DDBJ whole genome shotgun (WGS) entry which is preliminary data.</text>
</comment>
<dbReference type="Proteomes" id="UP000282323">
    <property type="component" value="Unassembled WGS sequence"/>
</dbReference>
<dbReference type="InterPro" id="IPR029060">
    <property type="entry name" value="PIN-like_dom_sf"/>
</dbReference>
<evidence type="ECO:0000313" key="2">
    <source>
        <dbReference type="EMBL" id="RQG91786.1"/>
    </source>
</evidence>
<organism evidence="2 3">
    <name type="scientific">Natrarchaeobius chitinivorans</name>
    <dbReference type="NCBI Taxonomy" id="1679083"/>
    <lineage>
        <taxon>Archaea</taxon>
        <taxon>Methanobacteriati</taxon>
        <taxon>Methanobacteriota</taxon>
        <taxon>Stenosarchaea group</taxon>
        <taxon>Halobacteria</taxon>
        <taxon>Halobacteriales</taxon>
        <taxon>Natrialbaceae</taxon>
        <taxon>Natrarchaeobius</taxon>
    </lineage>
</organism>
<dbReference type="PANTHER" id="PTHR39664">
    <property type="match status" value="1"/>
</dbReference>
<proteinExistence type="predicted"/>
<evidence type="ECO:0000313" key="3">
    <source>
        <dbReference type="Proteomes" id="UP000282323"/>
    </source>
</evidence>
<feature type="domain" description="PIN" evidence="1">
    <location>
        <begin position="7"/>
        <end position="121"/>
    </location>
</feature>
<dbReference type="SUPFAM" id="SSF88723">
    <property type="entry name" value="PIN domain-like"/>
    <property type="match status" value="1"/>
</dbReference>
<protein>
    <submittedName>
        <fullName evidence="2">Type II toxin-antitoxin system VapC family toxin</fullName>
    </submittedName>
</protein>
<accession>A0A3N6MDB6</accession>
<dbReference type="RefSeq" id="WP_124197060.1">
    <property type="nucleotide sequence ID" value="NZ_REGA01000020.1"/>
</dbReference>
<gene>
    <name evidence="2" type="ORF">EA473_18470</name>
</gene>
<sequence length="129" mass="14522">MRLFFGTNVIVAAVTRDTERSETAVTALNECDDTYTSMINLMELRTVLAKKKRIERDRVHQIEQRVASRTTVTFPDASDLIEANRLQEETLLYPMDAMVLSAANAVDATLVTFDSELREYGAKAPHEVV</sequence>
<reference evidence="2 3" key="1">
    <citation type="submission" date="2018-10" db="EMBL/GenBank/DDBJ databases">
        <title>Natrarchaeobius chitinivorans gen. nov., sp. nov., and Natrarchaeobius haloalkaliphilus sp. nov., alkaliphilic, chitin-utilizing haloarchaea from hypersaline alkaline lakes.</title>
        <authorList>
            <person name="Sorokin D.Y."/>
            <person name="Elcheninov A.G."/>
            <person name="Kostrikina N.A."/>
            <person name="Bale N.J."/>
            <person name="Sinninghe Damste J.S."/>
            <person name="Khijniak T.V."/>
            <person name="Kublanov I.V."/>
            <person name="Toshchakov S.V."/>
        </authorList>
    </citation>
    <scope>NUCLEOTIDE SEQUENCE [LARGE SCALE GENOMIC DNA]</scope>
    <source>
        <strain evidence="2 3">AArcht4T</strain>
    </source>
</reference>